<evidence type="ECO:0000313" key="3">
    <source>
        <dbReference type="Proteomes" id="UP000826656"/>
    </source>
</evidence>
<sequence length="137" mass="15179">MLFFLLSSRRSVTTSMALPTHDTRNNISRRRATSGNATLPSLAPSLSLPSRFLLFSLIAPLSSSPPFSDKGSNNVWRGQQLWRLLSSLILVRQQTPVNNSNNDRHQPHETPAGSISEANRHERQLARASSNSRTSSD</sequence>
<keyword evidence="3" id="KW-1185">Reference proteome</keyword>
<gene>
    <name evidence="2" type="ORF">KY290_010662</name>
</gene>
<dbReference type="EMBL" id="JAIVGD010000005">
    <property type="protein sequence ID" value="KAH0773525.1"/>
    <property type="molecule type" value="Genomic_DNA"/>
</dbReference>
<accession>A0ABQ7VYZ4</accession>
<proteinExistence type="predicted"/>
<comment type="caution">
    <text evidence="2">The sequence shown here is derived from an EMBL/GenBank/DDBJ whole genome shotgun (WGS) entry which is preliminary data.</text>
</comment>
<reference evidence="2 3" key="1">
    <citation type="journal article" date="2021" name="bioRxiv">
        <title>Chromosome-scale and haplotype-resolved genome assembly of a tetraploid potato cultivar.</title>
        <authorList>
            <person name="Sun H."/>
            <person name="Jiao W.-B."/>
            <person name="Krause K."/>
            <person name="Campoy J.A."/>
            <person name="Goel M."/>
            <person name="Folz-Donahue K."/>
            <person name="Kukat C."/>
            <person name="Huettel B."/>
            <person name="Schneeberger K."/>
        </authorList>
    </citation>
    <scope>NUCLEOTIDE SEQUENCE [LARGE SCALE GENOMIC DNA]</scope>
    <source>
        <strain evidence="2">SolTubOtavaFocal</strain>
        <tissue evidence="2">Leaves</tissue>
    </source>
</reference>
<dbReference type="Proteomes" id="UP000826656">
    <property type="component" value="Unassembled WGS sequence"/>
</dbReference>
<evidence type="ECO:0008006" key="4">
    <source>
        <dbReference type="Google" id="ProtNLM"/>
    </source>
</evidence>
<name>A0ABQ7VYZ4_SOLTU</name>
<protein>
    <recommendedName>
        <fullName evidence="4">Secreted protein</fullName>
    </recommendedName>
</protein>
<evidence type="ECO:0000313" key="2">
    <source>
        <dbReference type="EMBL" id="KAH0773525.1"/>
    </source>
</evidence>
<evidence type="ECO:0000256" key="1">
    <source>
        <dbReference type="SAM" id="MobiDB-lite"/>
    </source>
</evidence>
<feature type="compositionally biased region" description="Polar residues" evidence="1">
    <location>
        <begin position="127"/>
        <end position="137"/>
    </location>
</feature>
<feature type="region of interest" description="Disordered" evidence="1">
    <location>
        <begin position="95"/>
        <end position="137"/>
    </location>
</feature>
<organism evidence="2 3">
    <name type="scientific">Solanum tuberosum</name>
    <name type="common">Potato</name>
    <dbReference type="NCBI Taxonomy" id="4113"/>
    <lineage>
        <taxon>Eukaryota</taxon>
        <taxon>Viridiplantae</taxon>
        <taxon>Streptophyta</taxon>
        <taxon>Embryophyta</taxon>
        <taxon>Tracheophyta</taxon>
        <taxon>Spermatophyta</taxon>
        <taxon>Magnoliopsida</taxon>
        <taxon>eudicotyledons</taxon>
        <taxon>Gunneridae</taxon>
        <taxon>Pentapetalae</taxon>
        <taxon>asterids</taxon>
        <taxon>lamiids</taxon>
        <taxon>Solanales</taxon>
        <taxon>Solanaceae</taxon>
        <taxon>Solanoideae</taxon>
        <taxon>Solaneae</taxon>
        <taxon>Solanum</taxon>
    </lineage>
</organism>